<reference evidence="1 2" key="1">
    <citation type="submission" date="2019-04" db="EMBL/GenBank/DDBJ databases">
        <authorList>
            <person name="Li J."/>
        </authorList>
    </citation>
    <scope>NUCLEOTIDE SEQUENCE [LARGE SCALE GENOMIC DNA]</scope>
    <source>
        <strain evidence="1 2">KCTC 42687</strain>
    </source>
</reference>
<dbReference type="AlphaFoldDB" id="A0A4U0RAQ1"/>
<gene>
    <name evidence="1" type="ORF">FA743_08995</name>
</gene>
<comment type="caution">
    <text evidence="1">The sequence shown here is derived from an EMBL/GenBank/DDBJ whole genome shotgun (WGS) entry which is preliminary data.</text>
</comment>
<dbReference type="InterPro" id="IPR027417">
    <property type="entry name" value="P-loop_NTPase"/>
</dbReference>
<organism evidence="1 2">
    <name type="scientific">Paracoccus gahaiensis</name>
    <dbReference type="NCBI Taxonomy" id="1706839"/>
    <lineage>
        <taxon>Bacteria</taxon>
        <taxon>Pseudomonadati</taxon>
        <taxon>Pseudomonadota</taxon>
        <taxon>Alphaproteobacteria</taxon>
        <taxon>Rhodobacterales</taxon>
        <taxon>Paracoccaceae</taxon>
        <taxon>Paracoccus</taxon>
    </lineage>
</organism>
<keyword evidence="2" id="KW-1185">Reference proteome</keyword>
<evidence type="ECO:0008006" key="3">
    <source>
        <dbReference type="Google" id="ProtNLM"/>
    </source>
</evidence>
<evidence type="ECO:0000313" key="2">
    <source>
        <dbReference type="Proteomes" id="UP000309747"/>
    </source>
</evidence>
<accession>A0A4U0RAQ1</accession>
<proteinExistence type="predicted"/>
<sequence>MYLYVKVFGERNSGTIYLNALIRENTNAIILDGDTKGKGGLLGSDNLVFPDCYTGDNDYLQDMDHVRMLNSDFGWKHAAPPLSTIEFSPFKNFCRLVFTTKHPVFWLKSMYNRPYNPRLQRADGFSNFIRAPWPVSRRDNLGCDSVPTPVELYNRKVLSYIEASRIFAPNSIFVKYEDLLADTEATASKICSDVLGYGNGKFKNVLNSTKSSEENFEFYKNKYLSEDFGYDVSQEDLEFIKQKLSPRVMRYCNYDFKTG</sequence>
<dbReference type="EMBL" id="SUNI01000006">
    <property type="protein sequence ID" value="TJZ91946.1"/>
    <property type="molecule type" value="Genomic_DNA"/>
</dbReference>
<name>A0A4U0RAQ1_9RHOB</name>
<evidence type="ECO:0000313" key="1">
    <source>
        <dbReference type="EMBL" id="TJZ91946.1"/>
    </source>
</evidence>
<dbReference type="OrthoDB" id="7840294at2"/>
<dbReference type="Proteomes" id="UP000309747">
    <property type="component" value="Unassembled WGS sequence"/>
</dbReference>
<protein>
    <recommendedName>
        <fullName evidence="3">Sulfotransferase family protein</fullName>
    </recommendedName>
</protein>
<dbReference type="Gene3D" id="3.40.50.300">
    <property type="entry name" value="P-loop containing nucleotide triphosphate hydrolases"/>
    <property type="match status" value="1"/>
</dbReference>
<dbReference type="RefSeq" id="WP_136885770.1">
    <property type="nucleotide sequence ID" value="NZ_SUNI01000006.1"/>
</dbReference>
<dbReference type="SUPFAM" id="SSF52540">
    <property type="entry name" value="P-loop containing nucleoside triphosphate hydrolases"/>
    <property type="match status" value="1"/>
</dbReference>